<proteinExistence type="predicted"/>
<reference evidence="1" key="1">
    <citation type="journal article" date="2023" name="G3 (Bethesda)">
        <title>Whole genome assembly and annotation of the endangered Caribbean coral Acropora cervicornis.</title>
        <authorList>
            <person name="Selwyn J.D."/>
            <person name="Vollmer S.V."/>
        </authorList>
    </citation>
    <scope>NUCLEOTIDE SEQUENCE</scope>
    <source>
        <strain evidence="1">K2</strain>
    </source>
</reference>
<accession>A0AAD9V333</accession>
<dbReference type="AlphaFoldDB" id="A0AAD9V333"/>
<reference evidence="1" key="2">
    <citation type="journal article" date="2023" name="Science">
        <title>Genomic signatures of disease resistance in endangered staghorn corals.</title>
        <authorList>
            <person name="Vollmer S.V."/>
            <person name="Selwyn J.D."/>
            <person name="Despard B.A."/>
            <person name="Roesel C.L."/>
        </authorList>
    </citation>
    <scope>NUCLEOTIDE SEQUENCE</scope>
    <source>
        <strain evidence="1">K2</strain>
    </source>
</reference>
<gene>
    <name evidence="1" type="ORF">P5673_017953</name>
</gene>
<evidence type="ECO:0000313" key="1">
    <source>
        <dbReference type="EMBL" id="KAK2559337.1"/>
    </source>
</evidence>
<sequence length="64" mass="6792">MLGKGLLCLVSSEGTTKETLFLQGPRVVGATAGMNVLKRWTQSYSTISSQDSTTLAQKNGKTSI</sequence>
<keyword evidence="2" id="KW-1185">Reference proteome</keyword>
<dbReference type="Proteomes" id="UP001249851">
    <property type="component" value="Unassembled WGS sequence"/>
</dbReference>
<evidence type="ECO:0000313" key="2">
    <source>
        <dbReference type="Proteomes" id="UP001249851"/>
    </source>
</evidence>
<comment type="caution">
    <text evidence="1">The sequence shown here is derived from an EMBL/GenBank/DDBJ whole genome shotgun (WGS) entry which is preliminary data.</text>
</comment>
<dbReference type="EMBL" id="JARQWQ010000040">
    <property type="protein sequence ID" value="KAK2559337.1"/>
    <property type="molecule type" value="Genomic_DNA"/>
</dbReference>
<name>A0AAD9V333_ACRCE</name>
<protein>
    <submittedName>
        <fullName evidence="1">Uncharacterized protein</fullName>
    </submittedName>
</protein>
<organism evidence="1 2">
    <name type="scientific">Acropora cervicornis</name>
    <name type="common">Staghorn coral</name>
    <dbReference type="NCBI Taxonomy" id="6130"/>
    <lineage>
        <taxon>Eukaryota</taxon>
        <taxon>Metazoa</taxon>
        <taxon>Cnidaria</taxon>
        <taxon>Anthozoa</taxon>
        <taxon>Hexacorallia</taxon>
        <taxon>Scleractinia</taxon>
        <taxon>Astrocoeniina</taxon>
        <taxon>Acroporidae</taxon>
        <taxon>Acropora</taxon>
    </lineage>
</organism>